<feature type="compositionally biased region" description="Basic and acidic residues" evidence="1">
    <location>
        <begin position="282"/>
        <end position="296"/>
    </location>
</feature>
<organism evidence="3 4">
    <name type="scientific">Parasponia andersonii</name>
    <name type="common">Sponia andersonii</name>
    <dbReference type="NCBI Taxonomy" id="3476"/>
    <lineage>
        <taxon>Eukaryota</taxon>
        <taxon>Viridiplantae</taxon>
        <taxon>Streptophyta</taxon>
        <taxon>Embryophyta</taxon>
        <taxon>Tracheophyta</taxon>
        <taxon>Spermatophyta</taxon>
        <taxon>Magnoliopsida</taxon>
        <taxon>eudicotyledons</taxon>
        <taxon>Gunneridae</taxon>
        <taxon>Pentapetalae</taxon>
        <taxon>rosids</taxon>
        <taxon>fabids</taxon>
        <taxon>Rosales</taxon>
        <taxon>Cannabaceae</taxon>
        <taxon>Parasponia</taxon>
    </lineage>
</organism>
<gene>
    <name evidence="3" type="ORF">PanWU01x14_294830</name>
</gene>
<reference evidence="4" key="1">
    <citation type="submission" date="2016-06" db="EMBL/GenBank/DDBJ databases">
        <title>Parallel loss of symbiosis genes in relatives of nitrogen-fixing non-legume Parasponia.</title>
        <authorList>
            <person name="Van Velzen R."/>
            <person name="Holmer R."/>
            <person name="Bu F."/>
            <person name="Rutten L."/>
            <person name="Van Zeijl A."/>
            <person name="Liu W."/>
            <person name="Santuari L."/>
            <person name="Cao Q."/>
            <person name="Sharma T."/>
            <person name="Shen D."/>
            <person name="Roswanjaya Y."/>
            <person name="Wardhani T."/>
            <person name="Kalhor M.S."/>
            <person name="Jansen J."/>
            <person name="Van den Hoogen J."/>
            <person name="Gungor B."/>
            <person name="Hartog M."/>
            <person name="Hontelez J."/>
            <person name="Verver J."/>
            <person name="Yang W.-C."/>
            <person name="Schijlen E."/>
            <person name="Repin R."/>
            <person name="Schilthuizen M."/>
            <person name="Schranz E."/>
            <person name="Heidstra R."/>
            <person name="Miyata K."/>
            <person name="Fedorova E."/>
            <person name="Kohlen W."/>
            <person name="Bisseling T."/>
            <person name="Smit S."/>
            <person name="Geurts R."/>
        </authorList>
    </citation>
    <scope>NUCLEOTIDE SEQUENCE [LARGE SCALE GENOMIC DNA]</scope>
    <source>
        <strain evidence="4">cv. WU1-14</strain>
    </source>
</reference>
<evidence type="ECO:0000256" key="1">
    <source>
        <dbReference type="SAM" id="MobiDB-lite"/>
    </source>
</evidence>
<keyword evidence="4" id="KW-1185">Reference proteome</keyword>
<name>A0A2P5AW56_PARAD</name>
<evidence type="ECO:0000313" key="3">
    <source>
        <dbReference type="EMBL" id="PON40792.1"/>
    </source>
</evidence>
<feature type="compositionally biased region" description="Basic and acidic residues" evidence="1">
    <location>
        <begin position="1"/>
        <end position="10"/>
    </location>
</feature>
<feature type="compositionally biased region" description="Polar residues" evidence="1">
    <location>
        <begin position="21"/>
        <end position="34"/>
    </location>
</feature>
<dbReference type="EMBL" id="JXTB01000432">
    <property type="protein sequence ID" value="PON40792.1"/>
    <property type="molecule type" value="Genomic_DNA"/>
</dbReference>
<evidence type="ECO:0000259" key="2">
    <source>
        <dbReference type="SMART" id="SM01054"/>
    </source>
</evidence>
<sequence length="544" mass="60257">MAEESTHLERTSATPDEGTIRRNSTGKKVSSNSGEKLAPRYLRASTGSCHDFCKYGRKHAFEEKARHSLPKRLAAKLNDSRSSVETIDSPGRKRSSMVKLKNSSDSRTRSPNVRTVCKQQPLTRSLDSLNVVRTDFRAERKKTSLVKLEPASSSKPRTNDASKSMKQKLSASTEKLEVSSKKGSTEAKPKSFPGKRQTSLKPKSVPLKPLPCTESSGRLNGNGDTRIGKRTGTPGVALKKVPASPTVLLSPRPSLSRVASLNRKQRSLKKVVSPLKNHNRIKKAEPTESKNDEVPEKTLYVIKMETENNTLESDQNETCETQVESLPHPSSFSPEPSSLPDSPSSSPHEEEEAEAEAEEEEEEEEEEDQQESEYTVSESEDGTSSGNNETESMENSGTPDMNNKIRKSSELVCAEDDDDKASKLKFRRGKVVDVQPENNAPRRLKFRRGRVLENQNVTADARRRRFKRREEVDGDSAETGAEKVVLKHQDVQGKKDAQGLFNNVIEETASKLVETQKSKVKALVGAFETVISLQDKKPSANTVS</sequence>
<evidence type="ECO:0000313" key="4">
    <source>
        <dbReference type="Proteomes" id="UP000237105"/>
    </source>
</evidence>
<feature type="region of interest" description="Disordered" evidence="1">
    <location>
        <begin position="1"/>
        <end position="41"/>
    </location>
</feature>
<feature type="compositionally biased region" description="Polar residues" evidence="1">
    <location>
        <begin position="374"/>
        <end position="401"/>
    </location>
</feature>
<feature type="region of interest" description="Disordered" evidence="1">
    <location>
        <begin position="72"/>
        <end position="121"/>
    </location>
</feature>
<dbReference type="OrthoDB" id="766386at2759"/>
<dbReference type="Pfam" id="PF07839">
    <property type="entry name" value="CaM_binding"/>
    <property type="match status" value="1"/>
</dbReference>
<feature type="compositionally biased region" description="Acidic residues" evidence="1">
    <location>
        <begin position="349"/>
        <end position="371"/>
    </location>
</feature>
<feature type="region of interest" description="Disordered" evidence="1">
    <location>
        <begin position="462"/>
        <end position="481"/>
    </location>
</feature>
<proteinExistence type="predicted"/>
<feature type="compositionally biased region" description="Polar residues" evidence="1">
    <location>
        <begin position="109"/>
        <end position="121"/>
    </location>
</feature>
<comment type="caution">
    <text evidence="3">The sequence shown here is derived from an EMBL/GenBank/DDBJ whole genome shotgun (WGS) entry which is preliminary data.</text>
</comment>
<feature type="region of interest" description="Disordered" evidence="1">
    <location>
        <begin position="134"/>
        <end position="238"/>
    </location>
</feature>
<feature type="compositionally biased region" description="Polar residues" evidence="1">
    <location>
        <begin position="151"/>
        <end position="173"/>
    </location>
</feature>
<feature type="compositionally biased region" description="Low complexity" evidence="1">
    <location>
        <begin position="199"/>
        <end position="211"/>
    </location>
</feature>
<dbReference type="AlphaFoldDB" id="A0A2P5AW56"/>
<dbReference type="PANTHER" id="PTHR33349:SF1">
    <property type="entry name" value="EMB|CAB62594.1"/>
    <property type="match status" value="1"/>
</dbReference>
<accession>A0A2P5AW56</accession>
<feature type="compositionally biased region" description="Basic and acidic residues" evidence="1">
    <location>
        <begin position="174"/>
        <end position="189"/>
    </location>
</feature>
<dbReference type="SMART" id="SM01054">
    <property type="entry name" value="CaM_binding"/>
    <property type="match status" value="1"/>
</dbReference>
<feature type="domain" description="Calmodulin-binding" evidence="2">
    <location>
        <begin position="420"/>
        <end position="532"/>
    </location>
</feature>
<dbReference type="GO" id="GO:0005516">
    <property type="term" value="F:calmodulin binding"/>
    <property type="evidence" value="ECO:0007669"/>
    <property type="project" value="InterPro"/>
</dbReference>
<feature type="compositionally biased region" description="Polar residues" evidence="1">
    <location>
        <begin position="307"/>
        <end position="323"/>
    </location>
</feature>
<dbReference type="PANTHER" id="PTHR33349">
    <property type="entry name" value="EMB|CAB62594.1"/>
    <property type="match status" value="1"/>
</dbReference>
<feature type="compositionally biased region" description="Polar residues" evidence="1">
    <location>
        <begin position="213"/>
        <end position="223"/>
    </location>
</feature>
<protein>
    <submittedName>
        <fullName evidence="3">Calmodulin-binding domain</fullName>
    </submittedName>
</protein>
<dbReference type="STRING" id="3476.A0A2P5AW56"/>
<feature type="region of interest" description="Disordered" evidence="1">
    <location>
        <begin position="255"/>
        <end position="422"/>
    </location>
</feature>
<feature type="compositionally biased region" description="Low complexity" evidence="1">
    <location>
        <begin position="324"/>
        <end position="346"/>
    </location>
</feature>
<dbReference type="Proteomes" id="UP000237105">
    <property type="component" value="Unassembled WGS sequence"/>
</dbReference>
<dbReference type="InterPro" id="IPR012417">
    <property type="entry name" value="CaM-bd_dom_pln"/>
</dbReference>